<gene>
    <name evidence="2" type="ORF">CGGC5_v013680</name>
</gene>
<sequence length="129" mass="13387">MNMLRQGTAWLRKALGIEDERKDEEEVGNVGSASGTESHQDHDKGPGKLLQQGVNLGAVASTAAAALRCCTSVCGVCGEWVPPTLAPNRLFHSGEEDGAAWAGRGCMQGSMSKALQHVNLPSSGPGLSS</sequence>
<dbReference type="AlphaFoldDB" id="A0A7J6ING8"/>
<reference evidence="2 3" key="2">
    <citation type="submission" date="2020-04" db="EMBL/GenBank/DDBJ databases">
        <title>Genome sequencing and assembly of multiple isolates from the Colletotrichum gloeosporioides species complex.</title>
        <authorList>
            <person name="Gan P."/>
            <person name="Shirasu K."/>
        </authorList>
    </citation>
    <scope>NUCLEOTIDE SEQUENCE [LARGE SCALE GENOMIC DNA]</scope>
    <source>
        <strain evidence="2 3">Nara gc5</strain>
    </source>
</reference>
<evidence type="ECO:0000256" key="1">
    <source>
        <dbReference type="SAM" id="MobiDB-lite"/>
    </source>
</evidence>
<dbReference type="RefSeq" id="XP_066007610.1">
    <property type="nucleotide sequence ID" value="XM_066152961.1"/>
</dbReference>
<organism evidence="2 3">
    <name type="scientific">Colletotrichum fructicola (strain Nara gc5)</name>
    <name type="common">Anthracnose fungus</name>
    <name type="synonym">Colletotrichum gloeosporioides (strain Nara gc5)</name>
    <dbReference type="NCBI Taxonomy" id="1213859"/>
    <lineage>
        <taxon>Eukaryota</taxon>
        <taxon>Fungi</taxon>
        <taxon>Dikarya</taxon>
        <taxon>Ascomycota</taxon>
        <taxon>Pezizomycotina</taxon>
        <taxon>Sordariomycetes</taxon>
        <taxon>Hypocreomycetidae</taxon>
        <taxon>Glomerellales</taxon>
        <taxon>Glomerellaceae</taxon>
        <taxon>Colletotrichum</taxon>
        <taxon>Colletotrichum gloeosporioides species complex</taxon>
    </lineage>
</organism>
<comment type="caution">
    <text evidence="2">The sequence shown here is derived from an EMBL/GenBank/DDBJ whole genome shotgun (WGS) entry which is preliminary data.</text>
</comment>
<dbReference type="InParanoid" id="A0A7J6ING8"/>
<name>A0A7J6ING8_COLFN</name>
<proteinExistence type="predicted"/>
<dbReference type="GeneID" id="90980326"/>
<feature type="region of interest" description="Disordered" evidence="1">
    <location>
        <begin position="19"/>
        <end position="49"/>
    </location>
</feature>
<evidence type="ECO:0000313" key="3">
    <source>
        <dbReference type="Proteomes" id="UP000011096"/>
    </source>
</evidence>
<keyword evidence="3" id="KW-1185">Reference proteome</keyword>
<dbReference type="Proteomes" id="UP000011096">
    <property type="component" value="Unassembled WGS sequence"/>
</dbReference>
<reference evidence="2 3" key="1">
    <citation type="submission" date="2012-08" db="EMBL/GenBank/DDBJ databases">
        <authorList>
            <person name="Gan P.H.P."/>
            <person name="Ikeda K."/>
            <person name="Irieda H."/>
            <person name="Narusaka M."/>
            <person name="O'Connell R.J."/>
            <person name="Narusaka Y."/>
            <person name="Takano Y."/>
            <person name="Kubo Y."/>
            <person name="Shirasu K."/>
        </authorList>
    </citation>
    <scope>NUCLEOTIDE SEQUENCE [LARGE SCALE GENOMIC DNA]</scope>
    <source>
        <strain evidence="2 3">Nara gc5</strain>
    </source>
</reference>
<dbReference type="OrthoDB" id="4820121at2759"/>
<protein>
    <submittedName>
        <fullName evidence="2">Uncharacterized protein</fullName>
    </submittedName>
</protein>
<accession>A0A7J6ING8</accession>
<evidence type="ECO:0000313" key="2">
    <source>
        <dbReference type="EMBL" id="KAF4477447.1"/>
    </source>
</evidence>
<dbReference type="EMBL" id="ANPB02000008">
    <property type="protein sequence ID" value="KAF4477447.1"/>
    <property type="molecule type" value="Genomic_DNA"/>
</dbReference>